<dbReference type="Gene3D" id="4.10.60.10">
    <property type="entry name" value="Zinc finger, CCHC-type"/>
    <property type="match status" value="1"/>
</dbReference>
<organism evidence="4 5">
    <name type="scientific">Gossypium hirsutum</name>
    <name type="common">Upland cotton</name>
    <name type="synonym">Gossypium mexicanum</name>
    <dbReference type="NCBI Taxonomy" id="3635"/>
    <lineage>
        <taxon>Eukaryota</taxon>
        <taxon>Viridiplantae</taxon>
        <taxon>Streptophyta</taxon>
        <taxon>Embryophyta</taxon>
        <taxon>Tracheophyta</taxon>
        <taxon>Spermatophyta</taxon>
        <taxon>Magnoliopsida</taxon>
        <taxon>eudicotyledons</taxon>
        <taxon>Gunneridae</taxon>
        <taxon>Pentapetalae</taxon>
        <taxon>rosids</taxon>
        <taxon>malvids</taxon>
        <taxon>Malvales</taxon>
        <taxon>Malvaceae</taxon>
        <taxon>Malvoideae</taxon>
        <taxon>Gossypium</taxon>
    </lineage>
</organism>
<dbReference type="GO" id="GO:0003676">
    <property type="term" value="F:nucleic acid binding"/>
    <property type="evidence" value="ECO:0007669"/>
    <property type="project" value="InterPro"/>
</dbReference>
<reference evidence="5" key="2">
    <citation type="submission" date="2025-08" db="UniProtKB">
        <authorList>
            <consortium name="RefSeq"/>
        </authorList>
    </citation>
    <scope>IDENTIFICATION</scope>
</reference>
<name>A0A1U8MXI0_GOSHI</name>
<protein>
    <recommendedName>
        <fullName evidence="3">CCHC-type domain-containing protein</fullName>
    </recommendedName>
</protein>
<dbReference type="KEGG" id="ghi:107942398"/>
<gene>
    <name evidence="5" type="primary">LOC107942398</name>
</gene>
<dbReference type="AlphaFoldDB" id="A0A1U8MXI0"/>
<evidence type="ECO:0000259" key="3">
    <source>
        <dbReference type="PROSITE" id="PS50158"/>
    </source>
</evidence>
<dbReference type="Proteomes" id="UP000818029">
    <property type="component" value="Chromosome A01"/>
</dbReference>
<evidence type="ECO:0000256" key="2">
    <source>
        <dbReference type="SAM" id="MobiDB-lite"/>
    </source>
</evidence>
<feature type="region of interest" description="Disordered" evidence="2">
    <location>
        <begin position="234"/>
        <end position="273"/>
    </location>
</feature>
<keyword evidence="4" id="KW-1185">Reference proteome</keyword>
<reference evidence="4" key="1">
    <citation type="journal article" date="2020" name="Nat. Genet.">
        <title>Genomic diversifications of five Gossypium allopolyploid species and their impact on cotton improvement.</title>
        <authorList>
            <person name="Chen Z.J."/>
            <person name="Sreedasyam A."/>
            <person name="Ando A."/>
            <person name="Song Q."/>
            <person name="De Santiago L.M."/>
            <person name="Hulse-Kemp A.M."/>
            <person name="Ding M."/>
            <person name="Ye W."/>
            <person name="Kirkbride R.C."/>
            <person name="Jenkins J."/>
            <person name="Plott C."/>
            <person name="Lovell J."/>
            <person name="Lin Y.M."/>
            <person name="Vaughn R."/>
            <person name="Liu B."/>
            <person name="Simpson S."/>
            <person name="Scheffler B.E."/>
            <person name="Wen L."/>
            <person name="Saski C.A."/>
            <person name="Grover C.E."/>
            <person name="Hu G."/>
            <person name="Conover J.L."/>
            <person name="Carlson J.W."/>
            <person name="Shu S."/>
            <person name="Boston L.B."/>
            <person name="Williams M."/>
            <person name="Peterson D.G."/>
            <person name="McGee K."/>
            <person name="Jones D.C."/>
            <person name="Wendel J.F."/>
            <person name="Stelly D.M."/>
            <person name="Grimwood J."/>
            <person name="Schmutz J."/>
        </authorList>
    </citation>
    <scope>NUCLEOTIDE SEQUENCE [LARGE SCALE GENOMIC DNA]</scope>
    <source>
        <strain evidence="4">cv. TM-1</strain>
    </source>
</reference>
<dbReference type="GO" id="GO:0008270">
    <property type="term" value="F:zinc ion binding"/>
    <property type="evidence" value="ECO:0007669"/>
    <property type="project" value="UniProtKB-KW"/>
</dbReference>
<dbReference type="GeneID" id="107942398"/>
<feature type="domain" description="CCHC-type" evidence="3">
    <location>
        <begin position="212"/>
        <end position="227"/>
    </location>
</feature>
<dbReference type="PANTHER" id="PTHR15503:SF45">
    <property type="entry name" value="RNA-DIRECTED DNA POLYMERASE HOMOLOG"/>
    <property type="match status" value="1"/>
</dbReference>
<sequence length="480" mass="54638">MCRLKGTALVESEPVSMGQGEGAREAYLQMMDAWYSEFVRVNPNTPPPPPTLFPQYALVAPQGADMFRREKPSVDKIWKQKAEEFWASLDDDSRERVTWEIFQEDFKKKYISQSKYVWKCVSTEATMCKRFEDGLNEYIRVFVGILELKEFVVLVERACKAEELRNKNQQNMTSKAQTTSVASVGSTRPSRQECPQCGRRHLGESRVNERGCFKCGSLDHFICDCPEMDERGRKEDMKASSAPLKSRPQKNPKSRTSGRGESRDAMVRSEGRAPTETYAIRAREAAESPDVIMGTFSICDIIVLALIYLGSTHSYMCMELIPRMNMIVESIEMDWLASHGVAVECGRKVIELRYEDENVLRVGPGESENLPVVISSLTAEKYLKKKYEAYLDFVLNTQETELRIESVPVVCEFTDVFLEKLSGLPLVREVEFEIELVPGTTPISITPYRMAPTELKEMKAQLQDLTEKGFTRPSFSLYSL</sequence>
<evidence type="ECO:0000313" key="5">
    <source>
        <dbReference type="RefSeq" id="XP_016731551.1"/>
    </source>
</evidence>
<feature type="compositionally biased region" description="Polar residues" evidence="2">
    <location>
        <begin position="168"/>
        <end position="189"/>
    </location>
</feature>
<keyword evidence="1" id="KW-0479">Metal-binding</keyword>
<proteinExistence type="predicted"/>
<dbReference type="Gene3D" id="3.10.10.10">
    <property type="entry name" value="HIV Type 1 Reverse Transcriptase, subunit A, domain 1"/>
    <property type="match status" value="1"/>
</dbReference>
<dbReference type="RefSeq" id="XP_016731551.1">
    <property type="nucleotide sequence ID" value="XM_016876062.1"/>
</dbReference>
<dbReference type="InterPro" id="IPR001878">
    <property type="entry name" value="Znf_CCHC"/>
</dbReference>
<evidence type="ECO:0000256" key="1">
    <source>
        <dbReference type="PROSITE-ProRule" id="PRU00047"/>
    </source>
</evidence>
<dbReference type="PANTHER" id="PTHR15503">
    <property type="entry name" value="LDOC1 RELATED"/>
    <property type="match status" value="1"/>
</dbReference>
<keyword evidence="1" id="KW-0863">Zinc-finger</keyword>
<dbReference type="InterPro" id="IPR043502">
    <property type="entry name" value="DNA/RNA_pol_sf"/>
</dbReference>
<feature type="region of interest" description="Disordered" evidence="2">
    <location>
        <begin position="168"/>
        <end position="197"/>
    </location>
</feature>
<dbReference type="PaxDb" id="3635-A0A1U8MXI0"/>
<dbReference type="PROSITE" id="PS50158">
    <property type="entry name" value="ZF_CCHC"/>
    <property type="match status" value="1"/>
</dbReference>
<dbReference type="SUPFAM" id="SSF56672">
    <property type="entry name" value="DNA/RNA polymerases"/>
    <property type="match status" value="1"/>
</dbReference>
<feature type="compositionally biased region" description="Basic and acidic residues" evidence="2">
    <location>
        <begin position="258"/>
        <end position="273"/>
    </location>
</feature>
<dbReference type="InterPro" id="IPR032567">
    <property type="entry name" value="RTL1-rel"/>
</dbReference>
<accession>A0A1U8MXI0</accession>
<dbReference type="Pfam" id="PF08284">
    <property type="entry name" value="RVP_2"/>
    <property type="match status" value="1"/>
</dbReference>
<keyword evidence="1" id="KW-0862">Zinc</keyword>
<evidence type="ECO:0000313" key="4">
    <source>
        <dbReference type="Proteomes" id="UP000818029"/>
    </source>
</evidence>